<evidence type="ECO:0000259" key="1">
    <source>
        <dbReference type="Pfam" id="PF01966"/>
    </source>
</evidence>
<gene>
    <name evidence="2" type="ORF">Q31a_61960</name>
</gene>
<proteinExistence type="predicted"/>
<name>A0A518GGU7_9BACT</name>
<organism evidence="2 3">
    <name type="scientific">Aureliella helgolandensis</name>
    <dbReference type="NCBI Taxonomy" id="2527968"/>
    <lineage>
        <taxon>Bacteria</taxon>
        <taxon>Pseudomonadati</taxon>
        <taxon>Planctomycetota</taxon>
        <taxon>Planctomycetia</taxon>
        <taxon>Pirellulales</taxon>
        <taxon>Pirellulaceae</taxon>
        <taxon>Aureliella</taxon>
    </lineage>
</organism>
<dbReference type="PANTHER" id="PTHR40202:SF1">
    <property type="entry name" value="HD DOMAIN-CONTAINING PROTEIN"/>
    <property type="match status" value="1"/>
</dbReference>
<dbReference type="RefSeq" id="WP_145085757.1">
    <property type="nucleotide sequence ID" value="NZ_CP036298.1"/>
</dbReference>
<dbReference type="AlphaFoldDB" id="A0A518GGU7"/>
<reference evidence="2 3" key="1">
    <citation type="submission" date="2019-02" db="EMBL/GenBank/DDBJ databases">
        <title>Deep-cultivation of Planctomycetes and their phenomic and genomic characterization uncovers novel biology.</title>
        <authorList>
            <person name="Wiegand S."/>
            <person name="Jogler M."/>
            <person name="Boedeker C."/>
            <person name="Pinto D."/>
            <person name="Vollmers J."/>
            <person name="Rivas-Marin E."/>
            <person name="Kohn T."/>
            <person name="Peeters S.H."/>
            <person name="Heuer A."/>
            <person name="Rast P."/>
            <person name="Oberbeckmann S."/>
            <person name="Bunk B."/>
            <person name="Jeske O."/>
            <person name="Meyerdierks A."/>
            <person name="Storesund J.E."/>
            <person name="Kallscheuer N."/>
            <person name="Luecker S."/>
            <person name="Lage O.M."/>
            <person name="Pohl T."/>
            <person name="Merkel B.J."/>
            <person name="Hornburger P."/>
            <person name="Mueller R.-W."/>
            <person name="Bruemmer F."/>
            <person name="Labrenz M."/>
            <person name="Spormann A.M."/>
            <person name="Op den Camp H."/>
            <person name="Overmann J."/>
            <person name="Amann R."/>
            <person name="Jetten M.S.M."/>
            <person name="Mascher T."/>
            <person name="Medema M.H."/>
            <person name="Devos D.P."/>
            <person name="Kaster A.-K."/>
            <person name="Ovreas L."/>
            <person name="Rohde M."/>
            <person name="Galperin M.Y."/>
            <person name="Jogler C."/>
        </authorList>
    </citation>
    <scope>NUCLEOTIDE SEQUENCE [LARGE SCALE GENOMIC DNA]</scope>
    <source>
        <strain evidence="2 3">Q31a</strain>
    </source>
</reference>
<feature type="domain" description="HD" evidence="1">
    <location>
        <begin position="30"/>
        <end position="106"/>
    </location>
</feature>
<dbReference type="KEGG" id="ahel:Q31a_61960"/>
<dbReference type="Gene3D" id="1.10.3210.10">
    <property type="entry name" value="Hypothetical protein af1432"/>
    <property type="match status" value="1"/>
</dbReference>
<dbReference type="PANTHER" id="PTHR40202">
    <property type="match status" value="1"/>
</dbReference>
<evidence type="ECO:0000313" key="3">
    <source>
        <dbReference type="Proteomes" id="UP000318017"/>
    </source>
</evidence>
<dbReference type="Proteomes" id="UP000318017">
    <property type="component" value="Chromosome"/>
</dbReference>
<keyword evidence="3" id="KW-1185">Reference proteome</keyword>
<dbReference type="CDD" id="cd00077">
    <property type="entry name" value="HDc"/>
    <property type="match status" value="1"/>
</dbReference>
<dbReference type="InterPro" id="IPR052567">
    <property type="entry name" value="OP_Dioxygenase"/>
</dbReference>
<evidence type="ECO:0000313" key="2">
    <source>
        <dbReference type="EMBL" id="QDV27803.1"/>
    </source>
</evidence>
<protein>
    <submittedName>
        <fullName evidence="2">HD domain protein</fullName>
    </submittedName>
</protein>
<accession>A0A518GGU7</accession>
<sequence length="190" mass="21183">MTPSTLVSRIGELFKLRGNSEYGGESVTQLEHALQCAALAEQHQAPPELIVAALLHDVGHLLHELPDDAPDQGVDDHHEKSGYRYLEKYFDQAVTEPVRQHVDAKRYLCAVDPEYAAQLSEPSQVSLALQGGPMSATELSEFRQTPFWQESLQLRKWDDQAKVVDLATPPLEHFLAFIDPLVVSTDEVAQ</sequence>
<dbReference type="Pfam" id="PF01966">
    <property type="entry name" value="HD"/>
    <property type="match status" value="1"/>
</dbReference>
<dbReference type="InterPro" id="IPR003607">
    <property type="entry name" value="HD/PDEase_dom"/>
</dbReference>
<dbReference type="NCBIfam" id="TIGR03276">
    <property type="entry name" value="Phn-HD"/>
    <property type="match status" value="1"/>
</dbReference>
<dbReference type="InterPro" id="IPR006674">
    <property type="entry name" value="HD_domain"/>
</dbReference>
<dbReference type="SUPFAM" id="SSF109604">
    <property type="entry name" value="HD-domain/PDEase-like"/>
    <property type="match status" value="1"/>
</dbReference>
<dbReference type="EMBL" id="CP036298">
    <property type="protein sequence ID" value="QDV27803.1"/>
    <property type="molecule type" value="Genomic_DNA"/>
</dbReference>
<dbReference type="OrthoDB" id="823268at2"/>
<dbReference type="InterPro" id="IPR017670">
    <property type="entry name" value="Phosphonate_degrad-assoc"/>
</dbReference>